<feature type="signal peptide" evidence="1">
    <location>
        <begin position="1"/>
        <end position="26"/>
    </location>
</feature>
<feature type="domain" description="Mammalian cell entry C-terminal" evidence="3">
    <location>
        <begin position="125"/>
        <end position="267"/>
    </location>
</feature>
<dbReference type="PANTHER" id="PTHR33371:SF15">
    <property type="entry name" value="LIPOPROTEIN LPRN"/>
    <property type="match status" value="1"/>
</dbReference>
<keyword evidence="1" id="KW-0732">Signal</keyword>
<proteinExistence type="predicted"/>
<name>A0A931I908_9NOCA</name>
<evidence type="ECO:0000259" key="2">
    <source>
        <dbReference type="Pfam" id="PF02470"/>
    </source>
</evidence>
<sequence length="369" mass="37896">MNRRTHAVPLVIAAAVLASGVTGCSASLDQLPLPSPGLDSAAYSLTATFDNALNLPTKAKVRLNGADIGEVESMVARNYVAEVTLRIRSGVELPVGTTAELRSATPMGDVFVAVSPPKTPAPDGAVLHDGATIPIENTSAASTIEEALSRASLLVSGSTLENLTHVVTALGEYVGGRGDRLAALITHTRSMLDTLATRSDQINHAVAGAAELSNTVAAQQNSINDAVAAAGPALEVVAENTDGLLDLVDRIHAITDQLARFPTIQGTNNGSMAEDIDLLAKGLADAAGHPDAELDALNSIIAVVMKLTSSSSAHVVVDVNKLAAGAVPDPGFPGTPGARLPDTTDWTTFVGSLQYMLERLGGRLDGAPR</sequence>
<evidence type="ECO:0000256" key="1">
    <source>
        <dbReference type="SAM" id="SignalP"/>
    </source>
</evidence>
<evidence type="ECO:0000259" key="3">
    <source>
        <dbReference type="Pfam" id="PF11887"/>
    </source>
</evidence>
<dbReference type="RefSeq" id="WP_196148662.1">
    <property type="nucleotide sequence ID" value="NZ_JADMLG010000003.1"/>
</dbReference>
<feature type="chain" id="PRO_5039414912" evidence="1">
    <location>
        <begin position="27"/>
        <end position="369"/>
    </location>
</feature>
<keyword evidence="5" id="KW-1185">Reference proteome</keyword>
<dbReference type="NCBIfam" id="TIGR00996">
    <property type="entry name" value="Mtu_fam_mce"/>
    <property type="match status" value="1"/>
</dbReference>
<dbReference type="AlphaFoldDB" id="A0A931I908"/>
<feature type="domain" description="Mce/MlaD" evidence="2">
    <location>
        <begin position="42"/>
        <end position="117"/>
    </location>
</feature>
<dbReference type="Proteomes" id="UP000655751">
    <property type="component" value="Unassembled WGS sequence"/>
</dbReference>
<dbReference type="InterPro" id="IPR024516">
    <property type="entry name" value="Mce_C"/>
</dbReference>
<accession>A0A931I908</accession>
<dbReference type="Pfam" id="PF02470">
    <property type="entry name" value="MlaD"/>
    <property type="match status" value="1"/>
</dbReference>
<dbReference type="PANTHER" id="PTHR33371">
    <property type="entry name" value="INTERMEMBRANE PHOSPHOLIPID TRANSPORT SYSTEM BINDING PROTEIN MLAD-RELATED"/>
    <property type="match status" value="1"/>
</dbReference>
<dbReference type="Pfam" id="PF11887">
    <property type="entry name" value="Mce4_CUP1"/>
    <property type="match status" value="1"/>
</dbReference>
<dbReference type="EMBL" id="JADMLG010000003">
    <property type="protein sequence ID" value="MBH0776311.1"/>
    <property type="molecule type" value="Genomic_DNA"/>
</dbReference>
<dbReference type="InterPro" id="IPR003399">
    <property type="entry name" value="Mce/MlaD"/>
</dbReference>
<reference evidence="4" key="1">
    <citation type="submission" date="2020-11" db="EMBL/GenBank/DDBJ databases">
        <title>Nocardia NEAU-351.nov., a novel actinomycete isolated from the cow dung.</title>
        <authorList>
            <person name="Zhang X."/>
        </authorList>
    </citation>
    <scope>NUCLEOTIDE SEQUENCE</scope>
    <source>
        <strain evidence="4">NEAU-351</strain>
    </source>
</reference>
<dbReference type="GO" id="GO:0005576">
    <property type="term" value="C:extracellular region"/>
    <property type="evidence" value="ECO:0007669"/>
    <property type="project" value="TreeGrafter"/>
</dbReference>
<protein>
    <submittedName>
        <fullName evidence="4">MCE family protein</fullName>
    </submittedName>
</protein>
<evidence type="ECO:0000313" key="4">
    <source>
        <dbReference type="EMBL" id="MBH0776311.1"/>
    </source>
</evidence>
<organism evidence="4 5">
    <name type="scientific">Nocardia bovistercoris</name>
    <dbReference type="NCBI Taxonomy" id="2785916"/>
    <lineage>
        <taxon>Bacteria</taxon>
        <taxon>Bacillati</taxon>
        <taxon>Actinomycetota</taxon>
        <taxon>Actinomycetes</taxon>
        <taxon>Mycobacteriales</taxon>
        <taxon>Nocardiaceae</taxon>
        <taxon>Nocardia</taxon>
    </lineage>
</organism>
<gene>
    <name evidence="4" type="ORF">IT779_08450</name>
</gene>
<dbReference type="InterPro" id="IPR052336">
    <property type="entry name" value="MlaD_Phospholipid_Transporter"/>
</dbReference>
<dbReference type="InterPro" id="IPR005693">
    <property type="entry name" value="Mce"/>
</dbReference>
<dbReference type="PROSITE" id="PS51257">
    <property type="entry name" value="PROKAR_LIPOPROTEIN"/>
    <property type="match status" value="1"/>
</dbReference>
<evidence type="ECO:0000313" key="5">
    <source>
        <dbReference type="Proteomes" id="UP000655751"/>
    </source>
</evidence>
<comment type="caution">
    <text evidence="4">The sequence shown here is derived from an EMBL/GenBank/DDBJ whole genome shotgun (WGS) entry which is preliminary data.</text>
</comment>